<evidence type="ECO:0000313" key="1">
    <source>
        <dbReference type="EMBL" id="KAK3793566.1"/>
    </source>
</evidence>
<comment type="caution">
    <text evidence="1">The sequence shown here is derived from an EMBL/GenBank/DDBJ whole genome shotgun (WGS) entry which is preliminary data.</text>
</comment>
<dbReference type="Proteomes" id="UP001283361">
    <property type="component" value="Unassembled WGS sequence"/>
</dbReference>
<accession>A0AAE1AUJ7</accession>
<sequence>MRTLSISLLRYCFSGYITVSWRFLRSRDKDSRYRPNPARGGLCLYLFLDDVRFTGCVYHGVLTFSEVSRQDSRYRPNPARGGLCLYLFLDDVRFTGCDYHGVLTFSEVSRQKLQLSSKSRA</sequence>
<organism evidence="1 2">
    <name type="scientific">Elysia crispata</name>
    <name type="common">lettuce slug</name>
    <dbReference type="NCBI Taxonomy" id="231223"/>
    <lineage>
        <taxon>Eukaryota</taxon>
        <taxon>Metazoa</taxon>
        <taxon>Spiralia</taxon>
        <taxon>Lophotrochozoa</taxon>
        <taxon>Mollusca</taxon>
        <taxon>Gastropoda</taxon>
        <taxon>Heterobranchia</taxon>
        <taxon>Euthyneura</taxon>
        <taxon>Panpulmonata</taxon>
        <taxon>Sacoglossa</taxon>
        <taxon>Placobranchoidea</taxon>
        <taxon>Plakobranchidae</taxon>
        <taxon>Elysia</taxon>
    </lineage>
</organism>
<proteinExistence type="predicted"/>
<evidence type="ECO:0000313" key="2">
    <source>
        <dbReference type="Proteomes" id="UP001283361"/>
    </source>
</evidence>
<dbReference type="AlphaFoldDB" id="A0AAE1AUJ7"/>
<dbReference type="EMBL" id="JAWDGP010001217">
    <property type="protein sequence ID" value="KAK3793566.1"/>
    <property type="molecule type" value="Genomic_DNA"/>
</dbReference>
<keyword evidence="2" id="KW-1185">Reference proteome</keyword>
<name>A0AAE1AUJ7_9GAST</name>
<protein>
    <submittedName>
        <fullName evidence="1">Uncharacterized protein</fullName>
    </submittedName>
</protein>
<gene>
    <name evidence="1" type="ORF">RRG08_023882</name>
</gene>
<reference evidence="1" key="1">
    <citation type="journal article" date="2023" name="G3 (Bethesda)">
        <title>A reference genome for the long-term kleptoplast-retaining sea slug Elysia crispata morphotype clarki.</title>
        <authorList>
            <person name="Eastman K.E."/>
            <person name="Pendleton A.L."/>
            <person name="Shaikh M.A."/>
            <person name="Suttiyut T."/>
            <person name="Ogas R."/>
            <person name="Tomko P."/>
            <person name="Gavelis G."/>
            <person name="Widhalm J.R."/>
            <person name="Wisecaver J.H."/>
        </authorList>
    </citation>
    <scope>NUCLEOTIDE SEQUENCE</scope>
    <source>
        <strain evidence="1">ECLA1</strain>
    </source>
</reference>